<feature type="transmembrane region" description="Helical" evidence="2">
    <location>
        <begin position="138"/>
        <end position="159"/>
    </location>
</feature>
<feature type="region of interest" description="Disordered" evidence="1">
    <location>
        <begin position="1"/>
        <end position="109"/>
    </location>
</feature>
<dbReference type="AlphaFoldDB" id="A0A2X0KNT5"/>
<organism evidence="3 4">
    <name type="scientific">Microbotryum saponariae</name>
    <dbReference type="NCBI Taxonomy" id="289078"/>
    <lineage>
        <taxon>Eukaryota</taxon>
        <taxon>Fungi</taxon>
        <taxon>Dikarya</taxon>
        <taxon>Basidiomycota</taxon>
        <taxon>Pucciniomycotina</taxon>
        <taxon>Microbotryomycetes</taxon>
        <taxon>Microbotryales</taxon>
        <taxon>Microbotryaceae</taxon>
        <taxon>Microbotryum</taxon>
    </lineage>
</organism>
<accession>A0A2X0KNT5</accession>
<reference evidence="4" key="1">
    <citation type="submission" date="2016-10" db="EMBL/GenBank/DDBJ databases">
        <authorList>
            <person name="Jeantristanb JTB J.-T."/>
            <person name="Ricardo R."/>
        </authorList>
    </citation>
    <scope>NUCLEOTIDE SEQUENCE [LARGE SCALE GENOMIC DNA]</scope>
</reference>
<keyword evidence="2" id="KW-0472">Membrane</keyword>
<dbReference type="OrthoDB" id="2534511at2759"/>
<keyword evidence="4" id="KW-1185">Reference proteome</keyword>
<proteinExistence type="predicted"/>
<dbReference type="Proteomes" id="UP000249723">
    <property type="component" value="Unassembled WGS sequence"/>
</dbReference>
<evidence type="ECO:0000256" key="1">
    <source>
        <dbReference type="SAM" id="MobiDB-lite"/>
    </source>
</evidence>
<keyword evidence="2" id="KW-0812">Transmembrane</keyword>
<gene>
    <name evidence="3" type="ORF">BZ3500_MVSOF-1268-A1-R1_CHR6-3G08801</name>
</gene>
<keyword evidence="2" id="KW-1133">Transmembrane helix</keyword>
<name>A0A2X0KNT5_9BASI</name>
<sequence>MSSPPHQARYGRLASGSGEDEASPAPGAIAEKAIGDTIIRPTPATTAATTTSRGDPVTNGCRTEPDEARSAITPGRTRTRQRSRDNGRGLPRSSRDVAPGQVVTPSAKPNSAYTLDRTLLELRIDWSKPTSKDRIDHIMKLVLGTFFLISILILTAIVFTELGHDIWPDRPSSAPLHPDLGAIRTSDGGQDSVLDAVVTTDIEGDLVVVPIEQGGAENPYGRRLGARSWKG</sequence>
<evidence type="ECO:0000313" key="4">
    <source>
        <dbReference type="Proteomes" id="UP000249723"/>
    </source>
</evidence>
<evidence type="ECO:0000313" key="3">
    <source>
        <dbReference type="EMBL" id="SCZ93658.1"/>
    </source>
</evidence>
<dbReference type="EMBL" id="FMWP01000048">
    <property type="protein sequence ID" value="SCZ93658.1"/>
    <property type="molecule type" value="Genomic_DNA"/>
</dbReference>
<evidence type="ECO:0000256" key="2">
    <source>
        <dbReference type="SAM" id="Phobius"/>
    </source>
</evidence>
<feature type="compositionally biased region" description="Low complexity" evidence="1">
    <location>
        <begin position="41"/>
        <end position="51"/>
    </location>
</feature>
<protein>
    <submittedName>
        <fullName evidence="3">BZ3500_MvSof-1268-A1-R1_Chr6-3g08801 protein</fullName>
    </submittedName>
</protein>